<dbReference type="Proteomes" id="UP000297540">
    <property type="component" value="Unassembled WGS sequence"/>
</dbReference>
<dbReference type="EMBL" id="SOZE01000031">
    <property type="protein sequence ID" value="TFF34386.1"/>
    <property type="molecule type" value="Genomic_DNA"/>
</dbReference>
<dbReference type="AlphaFoldDB" id="A0A4Y8S6K4"/>
<organism evidence="1 2">
    <name type="scientific">Mucilaginibacter psychrotolerans</name>
    <dbReference type="NCBI Taxonomy" id="1524096"/>
    <lineage>
        <taxon>Bacteria</taxon>
        <taxon>Pseudomonadati</taxon>
        <taxon>Bacteroidota</taxon>
        <taxon>Sphingobacteriia</taxon>
        <taxon>Sphingobacteriales</taxon>
        <taxon>Sphingobacteriaceae</taxon>
        <taxon>Mucilaginibacter</taxon>
    </lineage>
</organism>
<reference evidence="1 2" key="1">
    <citation type="journal article" date="2017" name="Int. J. Syst. Evol. Microbiol.">
        <title>Mucilaginibacterpsychrotolerans sp. nov., isolated from peatlands.</title>
        <authorList>
            <person name="Deng Y."/>
            <person name="Shen L."/>
            <person name="Xu B."/>
            <person name="Liu Y."/>
            <person name="Gu Z."/>
            <person name="Liu H."/>
            <person name="Zhou Y."/>
        </authorList>
    </citation>
    <scope>NUCLEOTIDE SEQUENCE [LARGE SCALE GENOMIC DNA]</scope>
    <source>
        <strain evidence="1 2">NH7-4</strain>
    </source>
</reference>
<name>A0A4Y8S6K4_9SPHI</name>
<comment type="caution">
    <text evidence="1">The sequence shown here is derived from an EMBL/GenBank/DDBJ whole genome shotgun (WGS) entry which is preliminary data.</text>
</comment>
<proteinExistence type="predicted"/>
<gene>
    <name evidence="1" type="ORF">E2R66_22185</name>
</gene>
<dbReference type="OrthoDB" id="1337491at2"/>
<evidence type="ECO:0000313" key="2">
    <source>
        <dbReference type="Proteomes" id="UP000297540"/>
    </source>
</evidence>
<evidence type="ECO:0008006" key="3">
    <source>
        <dbReference type="Google" id="ProtNLM"/>
    </source>
</evidence>
<accession>A0A4Y8S6K4</accession>
<evidence type="ECO:0000313" key="1">
    <source>
        <dbReference type="EMBL" id="TFF34386.1"/>
    </source>
</evidence>
<dbReference type="RefSeq" id="WP_133234976.1">
    <property type="nucleotide sequence ID" value="NZ_SOZE01000031.1"/>
</dbReference>
<protein>
    <recommendedName>
        <fullName evidence="3">Phage major capsid protein</fullName>
    </recommendedName>
</protein>
<keyword evidence="2" id="KW-1185">Reference proteome</keyword>
<sequence length="296" mass="32388">MGYNLSALPDFKSEGKAFVIKSILESQTIKKLNDAGSFDPTAKGTQTIQLLDSDLVIQDGSNCGFSSAGGAILSQTTLTVKDLKINEEYCPRDLERVWAKGELKAGQEYDEMVFMSDIADMNTKKAALELEKMVWLGDTTITGTTSLKRIDGYIKQIKAGAYINLSGATGTTVIAKLQKVNASMPIEVRSAEDFRIFIGKDTFDQYVAELAEKNLFNQPESGTVFGTTAKYEVLNGLNGGHVVAARYRNLQAGGEMTDVSYESWYSKDDDNLKVKSRFSLGVVPVYVQEIGYAKVA</sequence>